<proteinExistence type="predicted"/>
<gene>
    <name evidence="8" type="ORF">FYJ87_00865</name>
</gene>
<evidence type="ECO:0000256" key="3">
    <source>
        <dbReference type="ARBA" id="ARBA00022989"/>
    </source>
</evidence>
<feature type="compositionally biased region" description="Polar residues" evidence="5">
    <location>
        <begin position="34"/>
        <end position="46"/>
    </location>
</feature>
<dbReference type="GO" id="GO:0016020">
    <property type="term" value="C:membrane"/>
    <property type="evidence" value="ECO:0007669"/>
    <property type="project" value="UniProtKB-SubCell"/>
</dbReference>
<evidence type="ECO:0000256" key="2">
    <source>
        <dbReference type="ARBA" id="ARBA00022692"/>
    </source>
</evidence>
<sequence>MSDNENNSTPENPYAGGSSADSSNTDFGAAEAANNPSSTDFSFTESTPKHSAEAQSGQDEQPGQFGQAPSASPSASGGQDGAQYGGQQQWQGGQPGHQQNGYQQQGYQGGQPQGYQNGQHHWQGGQPGYQQQSYPQSGYQQQGYQGGHPQGHHNLPAQQQWQGAPANFAPQHQGYGVPMHQEPKSKVAAALLAFFLGVFGAHNFYLGKTGRGVAQLGLFFFGLISSFFLIGIFILIGLEIWVLVEFIMILVGSGSMARDAKGVPLK</sequence>
<comment type="subcellular location">
    <subcellularLocation>
        <location evidence="1">Membrane</location>
        <topology evidence="1">Multi-pass membrane protein</topology>
    </subcellularLocation>
</comment>
<feature type="compositionally biased region" description="Polar residues" evidence="5">
    <location>
        <begin position="1"/>
        <end position="11"/>
    </location>
</feature>
<accession>A0A5D4FZ86</accession>
<feature type="compositionally biased region" description="Low complexity" evidence="5">
    <location>
        <begin position="85"/>
        <end position="106"/>
    </location>
</feature>
<dbReference type="RefSeq" id="WP_148811364.1">
    <property type="nucleotide sequence ID" value="NZ_VSZI01000001.1"/>
</dbReference>
<feature type="transmembrane region" description="Helical" evidence="6">
    <location>
        <begin position="218"/>
        <end position="251"/>
    </location>
</feature>
<name>A0A5D4FZ86_9CORY</name>
<feature type="region of interest" description="Disordered" evidence="5">
    <location>
        <begin position="1"/>
        <end position="156"/>
    </location>
</feature>
<keyword evidence="2 6" id="KW-0812">Transmembrane</keyword>
<evidence type="ECO:0000313" key="9">
    <source>
        <dbReference type="Proteomes" id="UP000324726"/>
    </source>
</evidence>
<evidence type="ECO:0000256" key="6">
    <source>
        <dbReference type="SAM" id="Phobius"/>
    </source>
</evidence>
<feature type="compositionally biased region" description="Low complexity" evidence="5">
    <location>
        <begin position="113"/>
        <end position="143"/>
    </location>
</feature>
<dbReference type="InterPro" id="IPR007829">
    <property type="entry name" value="TM2"/>
</dbReference>
<evidence type="ECO:0000256" key="4">
    <source>
        <dbReference type="ARBA" id="ARBA00023136"/>
    </source>
</evidence>
<dbReference type="AlphaFoldDB" id="A0A5D4FZ86"/>
<keyword evidence="3 6" id="KW-1133">Transmembrane helix</keyword>
<evidence type="ECO:0000256" key="1">
    <source>
        <dbReference type="ARBA" id="ARBA00004141"/>
    </source>
</evidence>
<organism evidence="8 9">
    <name type="scientific">Corynebacterium urealyticum</name>
    <dbReference type="NCBI Taxonomy" id="43771"/>
    <lineage>
        <taxon>Bacteria</taxon>
        <taxon>Bacillati</taxon>
        <taxon>Actinomycetota</taxon>
        <taxon>Actinomycetes</taxon>
        <taxon>Mycobacteriales</taxon>
        <taxon>Corynebacteriaceae</taxon>
        <taxon>Corynebacterium</taxon>
    </lineage>
</organism>
<reference evidence="8 9" key="1">
    <citation type="submission" date="2019-08" db="EMBL/GenBank/DDBJ databases">
        <title>Draft genome of C. urealyticum strain VH4248.</title>
        <authorList>
            <person name="Navas J."/>
        </authorList>
    </citation>
    <scope>NUCLEOTIDE SEQUENCE [LARGE SCALE GENOMIC DNA]</scope>
    <source>
        <strain evidence="8 9">VH4248</strain>
    </source>
</reference>
<evidence type="ECO:0000259" key="7">
    <source>
        <dbReference type="Pfam" id="PF05154"/>
    </source>
</evidence>
<keyword evidence="4 6" id="KW-0472">Membrane</keyword>
<feature type="domain" description="TM2" evidence="7">
    <location>
        <begin position="183"/>
        <end position="233"/>
    </location>
</feature>
<protein>
    <submittedName>
        <fullName evidence="8">TM2 domain-containing protein</fullName>
    </submittedName>
</protein>
<feature type="compositionally biased region" description="Low complexity" evidence="5">
    <location>
        <begin position="64"/>
        <end position="77"/>
    </location>
</feature>
<feature type="transmembrane region" description="Helical" evidence="6">
    <location>
        <begin position="187"/>
        <end position="206"/>
    </location>
</feature>
<dbReference type="Proteomes" id="UP000324726">
    <property type="component" value="Unassembled WGS sequence"/>
</dbReference>
<evidence type="ECO:0000256" key="5">
    <source>
        <dbReference type="SAM" id="MobiDB-lite"/>
    </source>
</evidence>
<comment type="caution">
    <text evidence="8">The sequence shown here is derived from an EMBL/GenBank/DDBJ whole genome shotgun (WGS) entry which is preliminary data.</text>
</comment>
<dbReference type="EMBL" id="VSZI01000001">
    <property type="protein sequence ID" value="TYR19610.1"/>
    <property type="molecule type" value="Genomic_DNA"/>
</dbReference>
<dbReference type="Pfam" id="PF05154">
    <property type="entry name" value="TM2"/>
    <property type="match status" value="1"/>
</dbReference>
<evidence type="ECO:0000313" key="8">
    <source>
        <dbReference type="EMBL" id="TYR19610.1"/>
    </source>
</evidence>